<dbReference type="SMART" id="SM00490">
    <property type="entry name" value="HELICc"/>
    <property type="match status" value="1"/>
</dbReference>
<keyword evidence="4 12" id="KW-0378">Hydrolase</keyword>
<dbReference type="EC" id="3.6.4.13" evidence="1"/>
<evidence type="ECO:0000256" key="9">
    <source>
        <dbReference type="ARBA" id="ARBA00047984"/>
    </source>
</evidence>
<evidence type="ECO:0000256" key="11">
    <source>
        <dbReference type="PROSITE-ProRule" id="PRU00552"/>
    </source>
</evidence>
<dbReference type="STRING" id="563192.HMPREF0179_01927"/>
<dbReference type="EMBL" id="ADCP02000001">
    <property type="protein sequence ID" value="EFV44283.1"/>
    <property type="molecule type" value="Genomic_DNA"/>
</dbReference>
<evidence type="ECO:0000256" key="12">
    <source>
        <dbReference type="RuleBase" id="RU000492"/>
    </source>
</evidence>
<dbReference type="HOGENOM" id="CLU_003041_21_1_7"/>
<evidence type="ECO:0000256" key="7">
    <source>
        <dbReference type="ARBA" id="ARBA00023016"/>
    </source>
</evidence>
<dbReference type="SUPFAM" id="SSF52540">
    <property type="entry name" value="P-loop containing nucleoside triphosphate hydrolases"/>
    <property type="match status" value="1"/>
</dbReference>
<dbReference type="GeneID" id="78084200"/>
<evidence type="ECO:0000313" key="17">
    <source>
        <dbReference type="EMBL" id="EFV44283.1"/>
    </source>
</evidence>
<evidence type="ECO:0000256" key="13">
    <source>
        <dbReference type="SAM" id="MobiDB-lite"/>
    </source>
</evidence>
<dbReference type="InterPro" id="IPR001650">
    <property type="entry name" value="Helicase_C-like"/>
</dbReference>
<feature type="domain" description="DEAD-box RNA helicase Q" evidence="16">
    <location>
        <begin position="3"/>
        <end position="31"/>
    </location>
</feature>
<keyword evidence="2" id="KW-0963">Cytoplasm</keyword>
<gene>
    <name evidence="17" type="ORF">HMPREF0179_01927</name>
</gene>
<comment type="caution">
    <text evidence="17">The sequence shown here is derived from an EMBL/GenBank/DDBJ whole genome shotgun (WGS) entry which is preliminary data.</text>
</comment>
<dbReference type="InterPro" id="IPR014014">
    <property type="entry name" value="RNA_helicase_DEAD_Q_motif"/>
</dbReference>
<evidence type="ECO:0000256" key="4">
    <source>
        <dbReference type="ARBA" id="ARBA00022801"/>
    </source>
</evidence>
<keyword evidence="7" id="KW-0346">Stress response</keyword>
<evidence type="ECO:0000256" key="10">
    <source>
        <dbReference type="ARBA" id="ARBA00074363"/>
    </source>
</evidence>
<dbReference type="PROSITE" id="PS51194">
    <property type="entry name" value="HELICASE_CTER"/>
    <property type="match status" value="1"/>
</dbReference>
<dbReference type="CDD" id="cd00268">
    <property type="entry name" value="DEADc"/>
    <property type="match status" value="1"/>
</dbReference>
<reference evidence="17 18" key="2">
    <citation type="submission" date="2013-04" db="EMBL/GenBank/DDBJ databases">
        <title>The Genome Sequence of Bilophila wadsworthia 3_1_6.</title>
        <authorList>
            <consortium name="The Broad Institute Genomics Platform"/>
            <person name="Earl A."/>
            <person name="Ward D."/>
            <person name="Feldgarden M."/>
            <person name="Gevers D."/>
            <person name="Sibley C."/>
            <person name="Strauss J."/>
            <person name="Allen-Vercoe E."/>
            <person name="Walker B."/>
            <person name="Young S."/>
            <person name="Zeng Q."/>
            <person name="Gargeya S."/>
            <person name="Fitzgerald M."/>
            <person name="Haas B."/>
            <person name="Abouelleil A."/>
            <person name="Allen A.W."/>
            <person name="Alvarado L."/>
            <person name="Arachchi H.M."/>
            <person name="Berlin A.M."/>
            <person name="Chapman S.B."/>
            <person name="Gainer-Dewar J."/>
            <person name="Goldberg J."/>
            <person name="Griggs A."/>
            <person name="Gujja S."/>
            <person name="Hansen M."/>
            <person name="Howarth C."/>
            <person name="Imamovic A."/>
            <person name="Ireland A."/>
            <person name="Larimer J."/>
            <person name="McCowan C."/>
            <person name="Murphy C."/>
            <person name="Pearson M."/>
            <person name="Poon T.W."/>
            <person name="Priest M."/>
            <person name="Roberts A."/>
            <person name="Saif S."/>
            <person name="Shea T."/>
            <person name="Sisk P."/>
            <person name="Sykes S."/>
            <person name="Wortman J."/>
            <person name="Nusbaum C."/>
            <person name="Birren B."/>
        </authorList>
    </citation>
    <scope>NUCLEOTIDE SEQUENCE [LARGE SCALE GENOMIC DNA]</scope>
    <source>
        <strain evidence="17 18">3_1_6</strain>
    </source>
</reference>
<evidence type="ECO:0000256" key="6">
    <source>
        <dbReference type="ARBA" id="ARBA00022840"/>
    </source>
</evidence>
<dbReference type="Pfam" id="PF00271">
    <property type="entry name" value="Helicase_C"/>
    <property type="match status" value="1"/>
</dbReference>
<dbReference type="InterPro" id="IPR044742">
    <property type="entry name" value="DEAD/DEAH_RhlB"/>
</dbReference>
<dbReference type="GO" id="GO:0003724">
    <property type="term" value="F:RNA helicase activity"/>
    <property type="evidence" value="ECO:0007669"/>
    <property type="project" value="UniProtKB-EC"/>
</dbReference>
<dbReference type="GO" id="GO:0009409">
    <property type="term" value="P:response to cold"/>
    <property type="evidence" value="ECO:0007669"/>
    <property type="project" value="TreeGrafter"/>
</dbReference>
<dbReference type="Gene3D" id="3.40.50.300">
    <property type="entry name" value="P-loop containing nucleotide triphosphate hydrolases"/>
    <property type="match status" value="2"/>
</dbReference>
<dbReference type="RefSeq" id="WP_005027649.1">
    <property type="nucleotide sequence ID" value="NZ_KE150238.1"/>
</dbReference>
<dbReference type="InterPro" id="IPR000629">
    <property type="entry name" value="RNA-helicase_DEAD-box_CS"/>
</dbReference>
<dbReference type="GO" id="GO:0005829">
    <property type="term" value="C:cytosol"/>
    <property type="evidence" value="ECO:0007669"/>
    <property type="project" value="TreeGrafter"/>
</dbReference>
<dbReference type="eggNOG" id="COG0513">
    <property type="taxonomic scope" value="Bacteria"/>
</dbReference>
<proteinExistence type="inferred from homology"/>
<dbReference type="Gene3D" id="3.30.70.330">
    <property type="match status" value="1"/>
</dbReference>
<evidence type="ECO:0000256" key="8">
    <source>
        <dbReference type="ARBA" id="ARBA00038437"/>
    </source>
</evidence>
<dbReference type="Pfam" id="PF00270">
    <property type="entry name" value="DEAD"/>
    <property type="match status" value="1"/>
</dbReference>
<feature type="domain" description="Helicase ATP-binding" evidence="14">
    <location>
        <begin position="34"/>
        <end position="204"/>
    </location>
</feature>
<organism evidence="17 18">
    <name type="scientific">Bilophila wadsworthia (strain 3_1_6)</name>
    <dbReference type="NCBI Taxonomy" id="563192"/>
    <lineage>
        <taxon>Bacteria</taxon>
        <taxon>Pseudomonadati</taxon>
        <taxon>Thermodesulfobacteriota</taxon>
        <taxon>Desulfovibrionia</taxon>
        <taxon>Desulfovibrionales</taxon>
        <taxon>Desulfovibrionaceae</taxon>
        <taxon>Bilophila</taxon>
    </lineage>
</organism>
<dbReference type="InterPro" id="IPR005580">
    <property type="entry name" value="DbpA/CsdA_RNA-bd_dom"/>
</dbReference>
<evidence type="ECO:0000256" key="5">
    <source>
        <dbReference type="ARBA" id="ARBA00022806"/>
    </source>
</evidence>
<feature type="region of interest" description="Disordered" evidence="13">
    <location>
        <begin position="442"/>
        <end position="476"/>
    </location>
</feature>
<evidence type="ECO:0000256" key="3">
    <source>
        <dbReference type="ARBA" id="ARBA00022741"/>
    </source>
</evidence>
<evidence type="ECO:0000259" key="15">
    <source>
        <dbReference type="PROSITE" id="PS51194"/>
    </source>
</evidence>
<dbReference type="CDD" id="cd18787">
    <property type="entry name" value="SF2_C_DEAD"/>
    <property type="match status" value="1"/>
</dbReference>
<sequence>MTASFTELGLSQELLKAVEDLGFEEPSPIQVLAIPALLTGKDAVGQAQTGTGKTAAFGLPILEKIASGKSVQALVLCPTRELAIQVSEELSKLAVHKRGVSVLPIYGGQPIERQLRALAKGAQVVVGTPGRVIDHLQRGTLRLNEARIVVLDEADEMLDMGFREDIELILEQSPADCQRVLFSATMPQPIRELSKRFLREPEMLTIAHKMLTVPAIEQVYYEVRPYQKMDALCRVLDSQGFRKALVFCATKRSVDEITVHLQQRGYQADGLHGDMNQTQRDRVMSRFRTDGIEILVATDVAARGIDVDDVDAVINYDIPHDVEGYVHRIGRTGRAGREGKAFTFVTVREQYKIREIIRYTKARIQPGQLPTLRDVSNIRTSKLLDEVRQTLAESSLDRWRVLVEDFQTEHFPDGDASSRDISAALLKLLMQRDFGNQDNVGEVDELTMAPQRPAKNAEAKSKGRMQPLSRRQESGPMSRLHIDVGQAHDVTPRALVGAITGESGIPGRSVGAIDIQDNFSIVEISAELAAHVLATLNKGVFISGVKVSAKAADETDSPHPRKPFAPGQRRQRPGKFGKKPRGATLGRKAYSESR</sequence>
<dbReference type="FunFam" id="3.40.50.300:FF:000108">
    <property type="entry name" value="ATP-dependent RNA helicase RhlE"/>
    <property type="match status" value="1"/>
</dbReference>
<reference evidence="17 18" key="1">
    <citation type="submission" date="2010-10" db="EMBL/GenBank/DDBJ databases">
        <authorList>
            <consortium name="The Broad Institute Genome Sequencing Platform"/>
            <person name="Ward D."/>
            <person name="Earl A."/>
            <person name="Feldgarden M."/>
            <person name="Young S.K."/>
            <person name="Gargeya S."/>
            <person name="Zeng Q."/>
            <person name="Alvarado L."/>
            <person name="Berlin A."/>
            <person name="Bochicchio J."/>
            <person name="Chapman S.B."/>
            <person name="Chen Z."/>
            <person name="Freedman E."/>
            <person name="Gellesch M."/>
            <person name="Goldberg J."/>
            <person name="Griggs A."/>
            <person name="Gujja S."/>
            <person name="Heilman E."/>
            <person name="Heiman D."/>
            <person name="Howarth C."/>
            <person name="Mehta T."/>
            <person name="Neiman D."/>
            <person name="Pearson M."/>
            <person name="Roberts A."/>
            <person name="Saif S."/>
            <person name="Shea T."/>
            <person name="Shenoy N."/>
            <person name="Sisk P."/>
            <person name="Stolte C."/>
            <person name="Sykes S."/>
            <person name="White J."/>
            <person name="Yandava C."/>
            <person name="Allen-Vercoe E."/>
            <person name="Sibley C."/>
            <person name="Ambrose C.E."/>
            <person name="Strauss J."/>
            <person name="Daigneault M."/>
            <person name="Haas B."/>
            <person name="Nusbaum C."/>
            <person name="Birren B."/>
        </authorList>
    </citation>
    <scope>NUCLEOTIDE SEQUENCE [LARGE SCALE GENOMIC DNA]</scope>
    <source>
        <strain evidence="17 18">3_1_6</strain>
    </source>
</reference>
<dbReference type="PANTHER" id="PTHR47963">
    <property type="entry name" value="DEAD-BOX ATP-DEPENDENT RNA HELICASE 47, MITOCHONDRIAL"/>
    <property type="match status" value="1"/>
</dbReference>
<evidence type="ECO:0000313" key="18">
    <source>
        <dbReference type="Proteomes" id="UP000006034"/>
    </source>
</evidence>
<dbReference type="GO" id="GO:0005524">
    <property type="term" value="F:ATP binding"/>
    <property type="evidence" value="ECO:0007669"/>
    <property type="project" value="UniProtKB-KW"/>
</dbReference>
<comment type="similarity">
    <text evidence="8 12">Belongs to the DEAD box helicase family.</text>
</comment>
<dbReference type="PROSITE" id="PS51192">
    <property type="entry name" value="HELICASE_ATP_BIND_1"/>
    <property type="match status" value="1"/>
</dbReference>
<protein>
    <recommendedName>
        <fullName evidence="10">DEAD-box ATP-dependent RNA helicase RhpA</fullName>
        <ecNumber evidence="1">3.6.4.13</ecNumber>
    </recommendedName>
</protein>
<feature type="compositionally biased region" description="Basic residues" evidence="13">
    <location>
        <begin position="569"/>
        <end position="581"/>
    </location>
</feature>
<dbReference type="SMART" id="SM00487">
    <property type="entry name" value="DEXDc"/>
    <property type="match status" value="1"/>
</dbReference>
<dbReference type="AlphaFoldDB" id="E5Y6U2"/>
<dbReference type="GO" id="GO:0005840">
    <property type="term" value="C:ribosome"/>
    <property type="evidence" value="ECO:0007669"/>
    <property type="project" value="TreeGrafter"/>
</dbReference>
<dbReference type="PROSITE" id="PS51195">
    <property type="entry name" value="Q_MOTIF"/>
    <property type="match status" value="1"/>
</dbReference>
<name>E5Y6U2_BILW3</name>
<dbReference type="PANTHER" id="PTHR47963:SF8">
    <property type="entry name" value="ATP-DEPENDENT RNA HELICASE DEAD"/>
    <property type="match status" value="1"/>
</dbReference>
<evidence type="ECO:0000259" key="14">
    <source>
        <dbReference type="PROSITE" id="PS51192"/>
    </source>
</evidence>
<dbReference type="InterPro" id="IPR011545">
    <property type="entry name" value="DEAD/DEAH_box_helicase_dom"/>
</dbReference>
<feature type="region of interest" description="Disordered" evidence="13">
    <location>
        <begin position="549"/>
        <end position="594"/>
    </location>
</feature>
<dbReference type="InterPro" id="IPR050547">
    <property type="entry name" value="DEAD_box_RNA_helicases"/>
</dbReference>
<keyword evidence="3 12" id="KW-0547">Nucleotide-binding</keyword>
<dbReference type="InterPro" id="IPR027417">
    <property type="entry name" value="P-loop_NTPase"/>
</dbReference>
<dbReference type="Proteomes" id="UP000006034">
    <property type="component" value="Unassembled WGS sequence"/>
</dbReference>
<dbReference type="GO" id="GO:0042255">
    <property type="term" value="P:ribosome assembly"/>
    <property type="evidence" value="ECO:0007669"/>
    <property type="project" value="UniProtKB-ARBA"/>
</dbReference>
<feature type="domain" description="Helicase C-terminal" evidence="15">
    <location>
        <begin position="215"/>
        <end position="376"/>
    </location>
</feature>
<dbReference type="InterPro" id="IPR014001">
    <property type="entry name" value="Helicase_ATP-bd"/>
</dbReference>
<dbReference type="GO" id="GO:0033592">
    <property type="term" value="F:RNA strand annealing activity"/>
    <property type="evidence" value="ECO:0007669"/>
    <property type="project" value="TreeGrafter"/>
</dbReference>
<feature type="short sequence motif" description="Q motif" evidence="11">
    <location>
        <begin position="3"/>
        <end position="31"/>
    </location>
</feature>
<dbReference type="GO" id="GO:0016787">
    <property type="term" value="F:hydrolase activity"/>
    <property type="evidence" value="ECO:0007669"/>
    <property type="project" value="UniProtKB-KW"/>
</dbReference>
<accession>E5Y6U2</accession>
<keyword evidence="5 12" id="KW-0347">Helicase</keyword>
<keyword evidence="6 12" id="KW-0067">ATP-binding</keyword>
<dbReference type="InterPro" id="IPR057325">
    <property type="entry name" value="DeaD_dimer"/>
</dbReference>
<evidence type="ECO:0000256" key="1">
    <source>
        <dbReference type="ARBA" id="ARBA00012552"/>
    </source>
</evidence>
<keyword evidence="18" id="KW-1185">Reference proteome</keyword>
<dbReference type="Pfam" id="PF25399">
    <property type="entry name" value="DeaD_dimer"/>
    <property type="match status" value="1"/>
</dbReference>
<dbReference type="Pfam" id="PF03880">
    <property type="entry name" value="DbpA"/>
    <property type="match status" value="1"/>
</dbReference>
<comment type="catalytic activity">
    <reaction evidence="9">
        <text>ATP + H2O = ADP + phosphate + H(+)</text>
        <dbReference type="Rhea" id="RHEA:13065"/>
        <dbReference type="ChEBI" id="CHEBI:15377"/>
        <dbReference type="ChEBI" id="CHEBI:15378"/>
        <dbReference type="ChEBI" id="CHEBI:30616"/>
        <dbReference type="ChEBI" id="CHEBI:43474"/>
        <dbReference type="ChEBI" id="CHEBI:456216"/>
        <dbReference type="EC" id="3.6.4.13"/>
    </reaction>
</comment>
<dbReference type="PROSITE" id="PS00039">
    <property type="entry name" value="DEAD_ATP_HELICASE"/>
    <property type="match status" value="1"/>
</dbReference>
<dbReference type="OrthoDB" id="9805696at2"/>
<evidence type="ECO:0000256" key="2">
    <source>
        <dbReference type="ARBA" id="ARBA00022490"/>
    </source>
</evidence>
<dbReference type="InterPro" id="IPR012677">
    <property type="entry name" value="Nucleotide-bd_a/b_plait_sf"/>
</dbReference>
<evidence type="ECO:0000259" key="16">
    <source>
        <dbReference type="PROSITE" id="PS51195"/>
    </source>
</evidence>